<dbReference type="VEuPathDB" id="FungiDB:KRP23_6264"/>
<keyword evidence="3" id="KW-1185">Reference proteome</keyword>
<accession>H3GHB0</accession>
<proteinExistence type="predicted"/>
<feature type="transmembrane region" description="Helical" evidence="1">
    <location>
        <begin position="47"/>
        <end position="67"/>
    </location>
</feature>
<evidence type="ECO:0000313" key="2">
    <source>
        <dbReference type="EnsemblProtists" id="Phyra75293"/>
    </source>
</evidence>
<dbReference type="STRING" id="164328.H3GHB0"/>
<reference evidence="3" key="1">
    <citation type="journal article" date="2006" name="Science">
        <title>Phytophthora genome sequences uncover evolutionary origins and mechanisms of pathogenesis.</title>
        <authorList>
            <person name="Tyler B.M."/>
            <person name="Tripathy S."/>
            <person name="Zhang X."/>
            <person name="Dehal P."/>
            <person name="Jiang R.H."/>
            <person name="Aerts A."/>
            <person name="Arredondo F.D."/>
            <person name="Baxter L."/>
            <person name="Bensasson D."/>
            <person name="Beynon J.L."/>
            <person name="Chapman J."/>
            <person name="Damasceno C.M."/>
            <person name="Dorrance A.E."/>
            <person name="Dou D."/>
            <person name="Dickerman A.W."/>
            <person name="Dubchak I.L."/>
            <person name="Garbelotto M."/>
            <person name="Gijzen M."/>
            <person name="Gordon S.G."/>
            <person name="Govers F."/>
            <person name="Grunwald N.J."/>
            <person name="Huang W."/>
            <person name="Ivors K.L."/>
            <person name="Jones R.W."/>
            <person name="Kamoun S."/>
            <person name="Krampis K."/>
            <person name="Lamour K.H."/>
            <person name="Lee M.K."/>
            <person name="McDonald W.H."/>
            <person name="Medina M."/>
            <person name="Meijer H.J."/>
            <person name="Nordberg E.K."/>
            <person name="Maclean D.J."/>
            <person name="Ospina-Giraldo M.D."/>
            <person name="Morris P.F."/>
            <person name="Phuntumart V."/>
            <person name="Putnam N.H."/>
            <person name="Rash S."/>
            <person name="Rose J.K."/>
            <person name="Sakihama Y."/>
            <person name="Salamov A.A."/>
            <person name="Savidor A."/>
            <person name="Scheuring C.F."/>
            <person name="Smith B.M."/>
            <person name="Sobral B.W."/>
            <person name="Terry A."/>
            <person name="Torto-Alalibo T.A."/>
            <person name="Win J."/>
            <person name="Xu Z."/>
            <person name="Zhang H."/>
            <person name="Grigoriev I.V."/>
            <person name="Rokhsar D.S."/>
            <person name="Boore J.L."/>
        </authorList>
    </citation>
    <scope>NUCLEOTIDE SEQUENCE [LARGE SCALE GENOMIC DNA]</scope>
    <source>
        <strain evidence="3">Pr102</strain>
    </source>
</reference>
<name>H3GHB0_PHYRM</name>
<dbReference type="eggNOG" id="ENOG502SU84">
    <property type="taxonomic scope" value="Eukaryota"/>
</dbReference>
<dbReference type="HOGENOM" id="CLU_875709_0_0_1"/>
<dbReference type="VEuPathDB" id="FungiDB:KRP22_5642"/>
<protein>
    <submittedName>
        <fullName evidence="2">Uncharacterized protein</fullName>
    </submittedName>
</protein>
<dbReference type="InParanoid" id="H3GHB0"/>
<dbReference type="VEuPathDB" id="FungiDB:KRP23_6263"/>
<dbReference type="EMBL" id="DS566009">
    <property type="status" value="NOT_ANNOTATED_CDS"/>
    <property type="molecule type" value="Genomic_DNA"/>
</dbReference>
<sequence length="318" mass="35586">MRLTRTLAQFIRLVLFVSALVLYGDVLVPVKRLAGAREVLPLPTIKLLLHCIWVWNIGGLFLFPLYVDTEDVVAADAREMVHPMAAEPVAGAETFNPQRMATLIRTANAGRLSTVGETTEIDADVLNSMPKWAQAVVQTGCFNAESARGLKASPSNKLKRRLELQNETEYEQPYDMSSMHDEGGELQNCLDELNAEHDVDVEVEDKAETPALPTQAEITAYSVEKYAELLVKLVDVAMYRQQQEDFELGDQDVFSSDEVKLLLQSLKAMENNDWINKLEPELLISLMSAFDTQVQLGLTLDVLAAMMPSNEEKRSHLY</sequence>
<keyword evidence="1" id="KW-0812">Transmembrane</keyword>
<dbReference type="AlphaFoldDB" id="H3GHB0"/>
<dbReference type="Proteomes" id="UP000005238">
    <property type="component" value="Unassembled WGS sequence"/>
</dbReference>
<organism evidence="2 3">
    <name type="scientific">Phytophthora ramorum</name>
    <name type="common">Sudden oak death agent</name>
    <dbReference type="NCBI Taxonomy" id="164328"/>
    <lineage>
        <taxon>Eukaryota</taxon>
        <taxon>Sar</taxon>
        <taxon>Stramenopiles</taxon>
        <taxon>Oomycota</taxon>
        <taxon>Peronosporomycetes</taxon>
        <taxon>Peronosporales</taxon>
        <taxon>Peronosporaceae</taxon>
        <taxon>Phytophthora</taxon>
    </lineage>
</organism>
<keyword evidence="1" id="KW-1133">Transmembrane helix</keyword>
<evidence type="ECO:0000256" key="1">
    <source>
        <dbReference type="SAM" id="Phobius"/>
    </source>
</evidence>
<reference evidence="2" key="2">
    <citation type="submission" date="2015-06" db="UniProtKB">
        <authorList>
            <consortium name="EnsemblProtists"/>
        </authorList>
    </citation>
    <scope>IDENTIFICATION</scope>
    <source>
        <strain evidence="2">Pr102</strain>
    </source>
</reference>
<dbReference type="EnsemblProtists" id="Phyra75293">
    <property type="protein sequence ID" value="Phyra75293"/>
    <property type="gene ID" value="Phyra75293"/>
</dbReference>
<keyword evidence="1" id="KW-0472">Membrane</keyword>
<feature type="transmembrane region" description="Helical" evidence="1">
    <location>
        <begin position="6"/>
        <end position="26"/>
    </location>
</feature>
<evidence type="ECO:0000313" key="3">
    <source>
        <dbReference type="Proteomes" id="UP000005238"/>
    </source>
</evidence>